<proteinExistence type="predicted"/>
<dbReference type="HOGENOM" id="CLU_3306967_0_0_6"/>
<evidence type="ECO:0000313" key="3">
    <source>
        <dbReference type="Proteomes" id="UP000008148"/>
    </source>
</evidence>
<keyword evidence="1" id="KW-1133">Transmembrane helix</keyword>
<dbReference type="Proteomes" id="UP000008148">
    <property type="component" value="Chromosome"/>
</dbReference>
<gene>
    <name evidence="2" type="ordered locus">CKO_02840</name>
</gene>
<evidence type="ECO:0000256" key="1">
    <source>
        <dbReference type="SAM" id="Phobius"/>
    </source>
</evidence>
<organism evidence="2 3">
    <name type="scientific">Citrobacter koseri (strain ATCC BAA-895 / CDC 4225-83 / SGSC4696)</name>
    <dbReference type="NCBI Taxonomy" id="290338"/>
    <lineage>
        <taxon>Bacteria</taxon>
        <taxon>Pseudomonadati</taxon>
        <taxon>Pseudomonadota</taxon>
        <taxon>Gammaproteobacteria</taxon>
        <taxon>Enterobacterales</taxon>
        <taxon>Enterobacteriaceae</taxon>
        <taxon>Citrobacter</taxon>
    </lineage>
</organism>
<dbReference type="STRING" id="290338.CKO_02840"/>
<sequence>MESQGQRNKFKYSLHLIFRFFSLNLHNLSIIFLANNAGK</sequence>
<reference evidence="2 3" key="1">
    <citation type="submission" date="2007-08" db="EMBL/GenBank/DDBJ databases">
        <authorList>
            <consortium name="The Citrobacter koseri Genome Sequencing Project"/>
            <person name="McClelland M."/>
            <person name="Sanderson E.K."/>
            <person name="Porwollik S."/>
            <person name="Spieth J."/>
            <person name="Clifton W.S."/>
            <person name="Latreille P."/>
            <person name="Courtney L."/>
            <person name="Wang C."/>
            <person name="Pepin K."/>
            <person name="Bhonagiri V."/>
            <person name="Nash W."/>
            <person name="Johnson M."/>
            <person name="Thiruvilangam P."/>
            <person name="Wilson R."/>
        </authorList>
    </citation>
    <scope>NUCLEOTIDE SEQUENCE [LARGE SCALE GENOMIC DNA]</scope>
    <source>
        <strain evidence="3">ATCC BAA-895 / CDC 4225-83 / SGSC4696</strain>
    </source>
</reference>
<keyword evidence="1" id="KW-0472">Membrane</keyword>
<feature type="transmembrane region" description="Helical" evidence="1">
    <location>
        <begin position="12"/>
        <end position="34"/>
    </location>
</feature>
<keyword evidence="3" id="KW-1185">Reference proteome</keyword>
<dbReference type="KEGG" id="cko:CKO_02840"/>
<dbReference type="AlphaFoldDB" id="A8AKD3"/>
<evidence type="ECO:0000313" key="2">
    <source>
        <dbReference type="EMBL" id="ABV13946.1"/>
    </source>
</evidence>
<accession>A8AKD3</accession>
<dbReference type="EMBL" id="CP000822">
    <property type="protein sequence ID" value="ABV13946.1"/>
    <property type="molecule type" value="Genomic_DNA"/>
</dbReference>
<name>A8AKD3_CITK8</name>
<protein>
    <submittedName>
        <fullName evidence="2">Uncharacterized protein</fullName>
    </submittedName>
</protein>
<keyword evidence="1" id="KW-0812">Transmembrane</keyword>